<comment type="similarity">
    <text evidence="2">Belongs to the ABC transporter superfamily.</text>
</comment>
<dbReference type="Proteomes" id="UP001320831">
    <property type="component" value="Unassembled WGS sequence"/>
</dbReference>
<evidence type="ECO:0000256" key="3">
    <source>
        <dbReference type="ARBA" id="ARBA00022448"/>
    </source>
</evidence>
<keyword evidence="3" id="KW-0813">Transport</keyword>
<gene>
    <name evidence="7" type="ORF">N5A92_16960</name>
</gene>
<dbReference type="RefSeq" id="WP_260904883.1">
    <property type="nucleotide sequence ID" value="NZ_JAOCZP010000005.1"/>
</dbReference>
<dbReference type="InterPro" id="IPR003593">
    <property type="entry name" value="AAA+_ATPase"/>
</dbReference>
<dbReference type="InterPro" id="IPR027417">
    <property type="entry name" value="P-loop_NTPase"/>
</dbReference>
<dbReference type="CDD" id="cd03257">
    <property type="entry name" value="ABC_NikE_OppD_transporters"/>
    <property type="match status" value="1"/>
</dbReference>
<evidence type="ECO:0000256" key="1">
    <source>
        <dbReference type="ARBA" id="ARBA00004417"/>
    </source>
</evidence>
<sequence length="343" mass="37227">MGTILELRDVKRYFGIRSGGWVGGGVEKPLKAVDGASFSIASGSSFGVAGESGSGKSTMGKLILRLDRPTGGAIEFEGRDIGKLDAQGDAWYRTRVQAVFQDASGSLDPRMRISAIVAEPLEIHARTGPNRLTKIEIREKVEDMLAQVALPERVMHDFPHELSGGQKQRVAIARAMILEPTMLVLDEPVSALDVSIRAQVLNLLSDFQDRYGLTYLMISHDLATLGHVSSQLAVMYLGRIVEIGDTEEIYERPLHPYTKALFRAMPLPDPDRVKSAPSLRGEIGSALDLPKGCRFCPRCDEAMPVCSAVDPELVDVGAGRQVACHLIGGPQLTKATHQRGSNE</sequence>
<comment type="caution">
    <text evidence="7">The sequence shown here is derived from an EMBL/GenBank/DDBJ whole genome shotgun (WGS) entry which is preliminary data.</text>
</comment>
<dbReference type="PANTHER" id="PTHR43776">
    <property type="entry name" value="TRANSPORT ATP-BINDING PROTEIN"/>
    <property type="match status" value="1"/>
</dbReference>
<keyword evidence="8" id="KW-1185">Reference proteome</keyword>
<evidence type="ECO:0000256" key="5">
    <source>
        <dbReference type="ARBA" id="ARBA00022840"/>
    </source>
</evidence>
<dbReference type="NCBIfam" id="TIGR01727">
    <property type="entry name" value="oligo_HPY"/>
    <property type="match status" value="1"/>
</dbReference>
<proteinExistence type="inferred from homology"/>
<dbReference type="Pfam" id="PF00005">
    <property type="entry name" value="ABC_tran"/>
    <property type="match status" value="1"/>
</dbReference>
<evidence type="ECO:0000256" key="2">
    <source>
        <dbReference type="ARBA" id="ARBA00005417"/>
    </source>
</evidence>
<dbReference type="GO" id="GO:0005524">
    <property type="term" value="F:ATP binding"/>
    <property type="evidence" value="ECO:0007669"/>
    <property type="project" value="UniProtKB-KW"/>
</dbReference>
<comment type="subcellular location">
    <subcellularLocation>
        <location evidence="1">Cell inner membrane</location>
        <topology evidence="1">Peripheral membrane protein</topology>
    </subcellularLocation>
</comment>
<evidence type="ECO:0000313" key="7">
    <source>
        <dbReference type="EMBL" id="MCT7376724.1"/>
    </source>
</evidence>
<dbReference type="InterPro" id="IPR003439">
    <property type="entry name" value="ABC_transporter-like_ATP-bd"/>
</dbReference>
<dbReference type="PROSITE" id="PS50893">
    <property type="entry name" value="ABC_TRANSPORTER_2"/>
    <property type="match status" value="1"/>
</dbReference>
<keyword evidence="5 7" id="KW-0067">ATP-binding</keyword>
<keyword evidence="4" id="KW-0547">Nucleotide-binding</keyword>
<dbReference type="SMART" id="SM00382">
    <property type="entry name" value="AAA"/>
    <property type="match status" value="1"/>
</dbReference>
<dbReference type="InterPro" id="IPR017871">
    <property type="entry name" value="ABC_transporter-like_CS"/>
</dbReference>
<dbReference type="SUPFAM" id="SSF52540">
    <property type="entry name" value="P-loop containing nucleoside triphosphate hydrolases"/>
    <property type="match status" value="1"/>
</dbReference>
<name>A0ABT2LRK6_9HYPH</name>
<evidence type="ECO:0000256" key="4">
    <source>
        <dbReference type="ARBA" id="ARBA00022741"/>
    </source>
</evidence>
<protein>
    <submittedName>
        <fullName evidence="7">ABC transporter ATP-binding protein</fullName>
    </submittedName>
</protein>
<dbReference type="PROSITE" id="PS00211">
    <property type="entry name" value="ABC_TRANSPORTER_1"/>
    <property type="match status" value="1"/>
</dbReference>
<accession>A0ABT2LRK6</accession>
<evidence type="ECO:0000313" key="8">
    <source>
        <dbReference type="Proteomes" id="UP001320831"/>
    </source>
</evidence>
<dbReference type="Gene3D" id="3.40.50.300">
    <property type="entry name" value="P-loop containing nucleotide triphosphate hydrolases"/>
    <property type="match status" value="1"/>
</dbReference>
<evidence type="ECO:0000259" key="6">
    <source>
        <dbReference type="PROSITE" id="PS50893"/>
    </source>
</evidence>
<dbReference type="EMBL" id="JAOCZP010000005">
    <property type="protein sequence ID" value="MCT7376724.1"/>
    <property type="molecule type" value="Genomic_DNA"/>
</dbReference>
<dbReference type="Pfam" id="PF08352">
    <property type="entry name" value="oligo_HPY"/>
    <property type="match status" value="1"/>
</dbReference>
<organism evidence="7 8">
    <name type="scientific">Chelativorans salis</name>
    <dbReference type="NCBI Taxonomy" id="2978478"/>
    <lineage>
        <taxon>Bacteria</taxon>
        <taxon>Pseudomonadati</taxon>
        <taxon>Pseudomonadota</taxon>
        <taxon>Alphaproteobacteria</taxon>
        <taxon>Hyphomicrobiales</taxon>
        <taxon>Phyllobacteriaceae</taxon>
        <taxon>Chelativorans</taxon>
    </lineage>
</organism>
<reference evidence="7 8" key="1">
    <citation type="submission" date="2022-09" db="EMBL/GenBank/DDBJ databases">
        <title>Chelativorans salina sp. nov., a novel slightly halophilic bacterium isolated from a saline lake sediment enrichment.</title>
        <authorList>
            <person name="Gao L."/>
            <person name="Fang B.-Z."/>
            <person name="Li W.-J."/>
        </authorList>
    </citation>
    <scope>NUCLEOTIDE SEQUENCE [LARGE SCALE GENOMIC DNA]</scope>
    <source>
        <strain evidence="7 8">EGI FJ00035</strain>
    </source>
</reference>
<dbReference type="InterPro" id="IPR013563">
    <property type="entry name" value="Oligopep_ABC_C"/>
</dbReference>
<dbReference type="InterPro" id="IPR050319">
    <property type="entry name" value="ABC_transp_ATP-bind"/>
</dbReference>
<feature type="domain" description="ABC transporter" evidence="6">
    <location>
        <begin position="5"/>
        <end position="262"/>
    </location>
</feature>